<comment type="pathway">
    <text evidence="1 11">Metabolic intermediate biosynthesis; chorismate biosynthesis; chorismate from D-erythrose 4-phosphate and phosphoenolpyruvate: step 5/7.</text>
</comment>
<dbReference type="InterPro" id="IPR023000">
    <property type="entry name" value="Shikimate_kinase_CS"/>
</dbReference>
<keyword evidence="11" id="KW-0479">Metal-binding</keyword>
<reference evidence="12 13" key="2">
    <citation type="submission" date="2024-02" db="EMBL/GenBank/DDBJ databases">
        <title>The Genome Sequence of Enterococcus diestrammenae JM9A.</title>
        <authorList>
            <person name="Earl A."/>
            <person name="Manson A."/>
            <person name="Gilmore M."/>
            <person name="Sanders J."/>
            <person name="Shea T."/>
            <person name="Howe W."/>
            <person name="Livny J."/>
            <person name="Cuomo C."/>
            <person name="Neafsey D."/>
            <person name="Birren B."/>
        </authorList>
    </citation>
    <scope>NUCLEOTIDE SEQUENCE [LARGE SCALE GENOMIC DNA]</scope>
    <source>
        <strain evidence="12 13">JM9A</strain>
    </source>
</reference>
<evidence type="ECO:0000256" key="3">
    <source>
        <dbReference type="ARBA" id="ARBA00012154"/>
    </source>
</evidence>
<dbReference type="EMBL" id="MAEI02000001">
    <property type="protein sequence ID" value="MEO1781932.1"/>
    <property type="molecule type" value="Genomic_DNA"/>
</dbReference>
<evidence type="ECO:0000256" key="1">
    <source>
        <dbReference type="ARBA" id="ARBA00004842"/>
    </source>
</evidence>
<evidence type="ECO:0000256" key="8">
    <source>
        <dbReference type="ARBA" id="ARBA00022840"/>
    </source>
</evidence>
<keyword evidence="9 11" id="KW-0057">Aromatic amino acid biosynthesis</keyword>
<comment type="function">
    <text evidence="11">Catalyzes the specific phosphorylation of the 3-hydroxyl group of shikimic acid using ATP as a cosubstrate.</text>
</comment>
<comment type="similarity">
    <text evidence="2 11">Belongs to the shikimate kinase family.</text>
</comment>
<keyword evidence="4 11" id="KW-0028">Amino-acid biosynthesis</keyword>
<dbReference type="RefSeq" id="WP_161869224.1">
    <property type="nucleotide sequence ID" value="NZ_MAEI02000001.1"/>
</dbReference>
<dbReference type="PANTHER" id="PTHR21087:SF16">
    <property type="entry name" value="SHIKIMATE KINASE 1, CHLOROPLASTIC"/>
    <property type="match status" value="1"/>
</dbReference>
<evidence type="ECO:0000256" key="11">
    <source>
        <dbReference type="HAMAP-Rule" id="MF_00109"/>
    </source>
</evidence>
<proteinExistence type="inferred from homology"/>
<name>A0ABV0F4F6_9ENTE</name>
<evidence type="ECO:0000256" key="6">
    <source>
        <dbReference type="ARBA" id="ARBA00022741"/>
    </source>
</evidence>
<gene>
    <name evidence="11" type="primary">aroK</name>
    <name evidence="12" type="ORF">BAU18_001525</name>
</gene>
<organism evidence="12 13">
    <name type="scientific">Enterococcus diestrammenae</name>
    <dbReference type="NCBI Taxonomy" id="1155073"/>
    <lineage>
        <taxon>Bacteria</taxon>
        <taxon>Bacillati</taxon>
        <taxon>Bacillota</taxon>
        <taxon>Bacilli</taxon>
        <taxon>Lactobacillales</taxon>
        <taxon>Enterococcaceae</taxon>
        <taxon>Enterococcus</taxon>
    </lineage>
</organism>
<dbReference type="EC" id="2.7.1.71" evidence="3 11"/>
<keyword evidence="13" id="KW-1185">Reference proteome</keyword>
<accession>A0ABV0F4F6</accession>
<protein>
    <recommendedName>
        <fullName evidence="3 11">Shikimate kinase</fullName>
        <shortName evidence="11">SK</shortName>
        <ecNumber evidence="3 11">2.7.1.71</ecNumber>
    </recommendedName>
</protein>
<sequence length="169" mass="18519">MTAILLIGFMGAGKSTVGRQLAADLDLPFVDLDTAIEAEIQMSIADYFATQGEASFRQIESRILQEIVAQEAVVACGGGIILQTQNHQLLKRQPNVVYLQTNPDQLYQRISQDTQNQRPLADEKTAAEVTAILQPRLPLYQEAASLVVVTDDKTPAIIATEIIERLGKL</sequence>
<feature type="binding site" evidence="11">
    <location>
        <position position="136"/>
    </location>
    <ligand>
        <name>substrate</name>
    </ligand>
</feature>
<dbReference type="Pfam" id="PF01202">
    <property type="entry name" value="SKI"/>
    <property type="match status" value="1"/>
</dbReference>
<evidence type="ECO:0000256" key="4">
    <source>
        <dbReference type="ARBA" id="ARBA00022605"/>
    </source>
</evidence>
<comment type="subcellular location">
    <subcellularLocation>
        <location evidence="11">Cytoplasm</location>
    </subcellularLocation>
</comment>
<keyword evidence="7 11" id="KW-0418">Kinase</keyword>
<dbReference type="Proteomes" id="UP001429357">
    <property type="component" value="Unassembled WGS sequence"/>
</dbReference>
<feature type="binding site" evidence="11">
    <location>
        <position position="57"/>
    </location>
    <ligand>
        <name>substrate</name>
    </ligand>
</feature>
<feature type="binding site" evidence="11">
    <location>
        <position position="118"/>
    </location>
    <ligand>
        <name>ATP</name>
        <dbReference type="ChEBI" id="CHEBI:30616"/>
    </ligand>
</feature>
<evidence type="ECO:0000256" key="7">
    <source>
        <dbReference type="ARBA" id="ARBA00022777"/>
    </source>
</evidence>
<keyword evidence="11" id="KW-0963">Cytoplasm</keyword>
<comment type="caution">
    <text evidence="11">Lacks conserved residue(s) required for the propagation of feature annotation.</text>
</comment>
<keyword evidence="8 11" id="KW-0067">ATP-binding</keyword>
<dbReference type="GO" id="GO:0016301">
    <property type="term" value="F:kinase activity"/>
    <property type="evidence" value="ECO:0007669"/>
    <property type="project" value="UniProtKB-KW"/>
</dbReference>
<feature type="binding site" evidence="11">
    <location>
        <position position="15"/>
    </location>
    <ligand>
        <name>Mg(2+)</name>
        <dbReference type="ChEBI" id="CHEBI:18420"/>
    </ligand>
</feature>
<evidence type="ECO:0000313" key="13">
    <source>
        <dbReference type="Proteomes" id="UP001429357"/>
    </source>
</evidence>
<dbReference type="InterPro" id="IPR027417">
    <property type="entry name" value="P-loop_NTPase"/>
</dbReference>
<dbReference type="PANTHER" id="PTHR21087">
    <property type="entry name" value="SHIKIMATE KINASE"/>
    <property type="match status" value="1"/>
</dbReference>
<comment type="subunit">
    <text evidence="11">Monomer.</text>
</comment>
<comment type="cofactor">
    <cofactor evidence="11">
        <name>Mg(2+)</name>
        <dbReference type="ChEBI" id="CHEBI:18420"/>
    </cofactor>
    <text evidence="11">Binds 1 Mg(2+) ion per subunit.</text>
</comment>
<keyword evidence="11" id="KW-0460">Magnesium</keyword>
<dbReference type="PRINTS" id="PR01100">
    <property type="entry name" value="SHIKIMTKNASE"/>
</dbReference>
<keyword evidence="6 11" id="KW-0547">Nucleotide-binding</keyword>
<dbReference type="SUPFAM" id="SSF52540">
    <property type="entry name" value="P-loop containing nucleoside triphosphate hydrolases"/>
    <property type="match status" value="1"/>
</dbReference>
<reference evidence="13" key="1">
    <citation type="submission" date="2016-06" db="EMBL/GenBank/DDBJ databases">
        <title>Four novel species of enterococci isolated from chicken manure.</title>
        <authorList>
            <person name="Van Tyne D."/>
        </authorList>
    </citation>
    <scope>NUCLEOTIDE SEQUENCE [LARGE SCALE GENOMIC DNA]</scope>
    <source>
        <strain evidence="13">JM9A</strain>
    </source>
</reference>
<feature type="binding site" evidence="11">
    <location>
        <begin position="11"/>
        <end position="16"/>
    </location>
    <ligand>
        <name>ATP</name>
        <dbReference type="ChEBI" id="CHEBI:30616"/>
    </ligand>
</feature>
<comment type="caution">
    <text evidence="12">The sequence shown here is derived from an EMBL/GenBank/DDBJ whole genome shotgun (WGS) entry which is preliminary data.</text>
</comment>
<dbReference type="PROSITE" id="PS01128">
    <property type="entry name" value="SHIKIMATE_KINASE"/>
    <property type="match status" value="1"/>
</dbReference>
<keyword evidence="5 11" id="KW-0808">Transferase</keyword>
<dbReference type="CDD" id="cd00464">
    <property type="entry name" value="SK"/>
    <property type="match status" value="1"/>
</dbReference>
<evidence type="ECO:0000256" key="2">
    <source>
        <dbReference type="ARBA" id="ARBA00006997"/>
    </source>
</evidence>
<dbReference type="HAMAP" id="MF_00109">
    <property type="entry name" value="Shikimate_kinase"/>
    <property type="match status" value="1"/>
</dbReference>
<comment type="catalytic activity">
    <reaction evidence="10 11">
        <text>shikimate + ATP = 3-phosphoshikimate + ADP + H(+)</text>
        <dbReference type="Rhea" id="RHEA:13121"/>
        <dbReference type="ChEBI" id="CHEBI:15378"/>
        <dbReference type="ChEBI" id="CHEBI:30616"/>
        <dbReference type="ChEBI" id="CHEBI:36208"/>
        <dbReference type="ChEBI" id="CHEBI:145989"/>
        <dbReference type="ChEBI" id="CHEBI:456216"/>
        <dbReference type="EC" id="2.7.1.71"/>
    </reaction>
</comment>
<dbReference type="Gene3D" id="3.40.50.300">
    <property type="entry name" value="P-loop containing nucleotide triphosphate hydrolases"/>
    <property type="match status" value="1"/>
</dbReference>
<dbReference type="InterPro" id="IPR031322">
    <property type="entry name" value="Shikimate/glucono_kinase"/>
</dbReference>
<evidence type="ECO:0000256" key="5">
    <source>
        <dbReference type="ARBA" id="ARBA00022679"/>
    </source>
</evidence>
<evidence type="ECO:0000313" key="12">
    <source>
        <dbReference type="EMBL" id="MEO1781932.1"/>
    </source>
</evidence>
<feature type="binding site" evidence="11">
    <location>
        <position position="33"/>
    </location>
    <ligand>
        <name>substrate</name>
    </ligand>
</feature>
<evidence type="ECO:0000256" key="9">
    <source>
        <dbReference type="ARBA" id="ARBA00023141"/>
    </source>
</evidence>
<evidence type="ECO:0000256" key="10">
    <source>
        <dbReference type="ARBA" id="ARBA00048567"/>
    </source>
</evidence>
<feature type="binding site" evidence="11">
    <location>
        <position position="78"/>
    </location>
    <ligand>
        <name>substrate</name>
    </ligand>
</feature>
<dbReference type="InterPro" id="IPR000623">
    <property type="entry name" value="Shikimate_kinase/TSH1"/>
</dbReference>